<keyword evidence="5" id="KW-0539">Nucleus</keyword>
<dbReference type="GO" id="GO:0052689">
    <property type="term" value="F:carboxylic ester hydrolase activity"/>
    <property type="evidence" value="ECO:0007669"/>
    <property type="project" value="InterPro"/>
</dbReference>
<dbReference type="OMA" id="KISMAYI"/>
<dbReference type="Gene3D" id="3.40.50.1820">
    <property type="entry name" value="alpha/beta hydrolase"/>
    <property type="match status" value="1"/>
</dbReference>
<evidence type="ECO:0000256" key="4">
    <source>
        <dbReference type="ARBA" id="ARBA00022821"/>
    </source>
</evidence>
<evidence type="ECO:0000256" key="3">
    <source>
        <dbReference type="ARBA" id="ARBA00022490"/>
    </source>
</evidence>
<gene>
    <name evidence="8" type="ORF">AMTR_s00088p00147180</name>
</gene>
<evidence type="ECO:0000259" key="6">
    <source>
        <dbReference type="Pfam" id="PF01764"/>
    </source>
</evidence>
<dbReference type="Pfam" id="PF01764">
    <property type="entry name" value="Lipase_3"/>
    <property type="match status" value="1"/>
</dbReference>
<dbReference type="HOGENOM" id="CLU_016367_3_0_1"/>
<dbReference type="GO" id="GO:0005737">
    <property type="term" value="C:cytoplasm"/>
    <property type="evidence" value="ECO:0007669"/>
    <property type="project" value="UniProtKB-SubCell"/>
</dbReference>
<dbReference type="OrthoDB" id="438440at2759"/>
<dbReference type="GO" id="GO:0006952">
    <property type="term" value="P:defense response"/>
    <property type="evidence" value="ECO:0007669"/>
    <property type="project" value="UniProtKB-KW"/>
</dbReference>
<sequence length="508" mass="57039">MADLLITSGLLDQAWIGAQVHSAFSIFNLHTSPSSPPIISFSPPKPTSPHSLSPLPSNTPLSFLNLQTHSDPPLSISINSAALSLFQSIPHDQLLAEATQQHGHGPLLITGQGLGGAVAALFALWALQKGIHVLCITFGCAPIGNEGLARAVESQKPWASRLIHVAGVPRPRAEGLFGEFLLCGRDGYALIEGHEFASRAMDLSNEVDLSHGEEDYGVIIEQLRERVIYRGGEVEGLDEGWSKVRVGLGIQLKEIGIKGGEGRDTLLTAMEKRQEDLNSNLVFHPSKKLNLMKMNMAQLEWYIKQCKDLDMGYYDCYKDWTSRPDRDATKYKTELANYWKEEVEKAQATNVKLRIAILFGGTNFRRMVEPLEIADYYRNGRNRNYVSEGRPHYYAVIEGWLEKGADSERNSKGSLTHDSCFWAHVEEARLRVAEVKLDGSTREEQMAELKAFEDYVMGLIKRCEVSCEIFLQKSSFMSWWKDYEGILKVGYNSPLVTFMKNQDYKKYI</sequence>
<dbReference type="Gramene" id="ERM99598">
    <property type="protein sequence ID" value="ERM99598"/>
    <property type="gene ID" value="AMTR_s00088p00147180"/>
</dbReference>
<proteinExistence type="predicted"/>
<keyword evidence="4" id="KW-0611">Plant defense</keyword>
<feature type="domain" description="Fungal lipase-type" evidence="6">
    <location>
        <begin position="78"/>
        <end position="164"/>
    </location>
</feature>
<keyword evidence="3" id="KW-0963">Cytoplasm</keyword>
<dbReference type="InterPro" id="IPR044603">
    <property type="entry name" value="SAG101-like"/>
</dbReference>
<dbReference type="InterPro" id="IPR029058">
    <property type="entry name" value="AB_hydrolase_fold"/>
</dbReference>
<dbReference type="EMBL" id="KI394998">
    <property type="protein sequence ID" value="ERM99598.1"/>
    <property type="molecule type" value="Genomic_DNA"/>
</dbReference>
<dbReference type="GO" id="GO:0006629">
    <property type="term" value="P:lipid metabolic process"/>
    <property type="evidence" value="ECO:0007669"/>
    <property type="project" value="InterPro"/>
</dbReference>
<evidence type="ECO:0000256" key="2">
    <source>
        <dbReference type="ARBA" id="ARBA00004496"/>
    </source>
</evidence>
<dbReference type="InterPro" id="IPR002921">
    <property type="entry name" value="Fungal_lipase-type"/>
</dbReference>
<comment type="subcellular location">
    <subcellularLocation>
        <location evidence="2">Cytoplasm</location>
    </subcellularLocation>
    <subcellularLocation>
        <location evidence="1">Nucleus</location>
    </subcellularLocation>
</comment>
<dbReference type="Pfam" id="PF18117">
    <property type="entry name" value="EDS1_EP"/>
    <property type="match status" value="1"/>
</dbReference>
<evidence type="ECO:0000256" key="5">
    <source>
        <dbReference type="ARBA" id="ARBA00023242"/>
    </source>
</evidence>
<dbReference type="GO" id="GO:0016298">
    <property type="term" value="F:lipase activity"/>
    <property type="evidence" value="ECO:0000318"/>
    <property type="project" value="GO_Central"/>
</dbReference>
<dbReference type="SUPFAM" id="SSF53474">
    <property type="entry name" value="alpha/beta-Hydrolases"/>
    <property type="match status" value="1"/>
</dbReference>
<dbReference type="Proteomes" id="UP000017836">
    <property type="component" value="Unassembled WGS sequence"/>
</dbReference>
<reference evidence="9" key="1">
    <citation type="journal article" date="2013" name="Science">
        <title>The Amborella genome and the evolution of flowering plants.</title>
        <authorList>
            <consortium name="Amborella Genome Project"/>
        </authorList>
    </citation>
    <scope>NUCLEOTIDE SEQUENCE [LARGE SCALE GENOMIC DNA]</scope>
</reference>
<dbReference type="PANTHER" id="PTHR46898">
    <property type="entry name" value="SENESCENCE-ASSOCIATED CARBOXYLESTERASE 101"/>
    <property type="match status" value="1"/>
</dbReference>
<name>W1NW96_AMBTC</name>
<dbReference type="PANTHER" id="PTHR46898:SF3">
    <property type="entry name" value="FUNGAL LIPASE-LIKE DOMAIN-CONTAINING PROTEIN"/>
    <property type="match status" value="1"/>
</dbReference>
<evidence type="ECO:0008006" key="10">
    <source>
        <dbReference type="Google" id="ProtNLM"/>
    </source>
</evidence>
<dbReference type="eggNOG" id="ENOG502QTKG">
    <property type="taxonomic scope" value="Eukaryota"/>
</dbReference>
<organism evidence="8 9">
    <name type="scientific">Amborella trichopoda</name>
    <dbReference type="NCBI Taxonomy" id="13333"/>
    <lineage>
        <taxon>Eukaryota</taxon>
        <taxon>Viridiplantae</taxon>
        <taxon>Streptophyta</taxon>
        <taxon>Embryophyta</taxon>
        <taxon>Tracheophyta</taxon>
        <taxon>Spermatophyta</taxon>
        <taxon>Magnoliopsida</taxon>
        <taxon>Amborellales</taxon>
        <taxon>Amborellaceae</taxon>
        <taxon>Amborella</taxon>
    </lineage>
</organism>
<protein>
    <recommendedName>
        <fullName evidence="10">Fungal lipase-like domain-containing protein</fullName>
    </recommendedName>
</protein>
<evidence type="ECO:0000313" key="8">
    <source>
        <dbReference type="EMBL" id="ERM99598.1"/>
    </source>
</evidence>
<evidence type="ECO:0000313" key="9">
    <source>
        <dbReference type="Proteomes" id="UP000017836"/>
    </source>
</evidence>
<dbReference type="STRING" id="13333.W1NW96"/>
<dbReference type="KEGG" id="atr:18427633"/>
<keyword evidence="9" id="KW-1185">Reference proteome</keyword>
<dbReference type="GO" id="GO:0005634">
    <property type="term" value="C:nucleus"/>
    <property type="evidence" value="ECO:0007669"/>
    <property type="project" value="UniProtKB-SubCell"/>
</dbReference>
<accession>W1NW96</accession>
<dbReference type="AlphaFoldDB" id="W1NW96"/>
<feature type="domain" description="EDS1 EP" evidence="7">
    <location>
        <begin position="297"/>
        <end position="498"/>
    </location>
</feature>
<dbReference type="InterPro" id="IPR041266">
    <property type="entry name" value="EDS1_EP"/>
</dbReference>
<evidence type="ECO:0000259" key="7">
    <source>
        <dbReference type="Pfam" id="PF18117"/>
    </source>
</evidence>
<evidence type="ECO:0000256" key="1">
    <source>
        <dbReference type="ARBA" id="ARBA00004123"/>
    </source>
</evidence>